<dbReference type="Gene3D" id="2.60.40.10">
    <property type="entry name" value="Immunoglobulins"/>
    <property type="match status" value="1"/>
</dbReference>
<sequence length="458" mass="47975">MRFTPTIGAAVGLAALLVAAPLPATAQPAPDAATGDLTVTRFDDRYADGLFDPSKTAPNGDIDSLNTSLAAQLIDVEGTRHYRSADDDGLYRFADIPAGPATLYLGYPNGPAGEVLFDATGAASAADITRLASAEYFGQQGVLELVIDEDGEERLIGMSALRSVANVVDTEGAPVSGVALELGSGEDWYPATEYSFQPGTYEAFQAGGYIRHLPGELSVRLTPPAGTRIASVTAGDVNAFTVTERDGVYSYSSSEVLNFFWNPAFTITLEPAPDVARPEATLVTPTTKGPFSTLSLQVDATDDTALRRIVANIYQGSTLVKSTQTAVSGASGTHTATVSLPDGTYLIRYNAQDAAGNVSQTRTVPVTIDATAPTVTVKPEARFTQATGSTYDLVSVKLYDAGSIDRVVLNGVEKDLTDNKWSDVNFIEPGVFGAVVGANALVAYDVAGNATTVEFTLN</sequence>
<evidence type="ECO:0000259" key="2">
    <source>
        <dbReference type="Pfam" id="PF19077"/>
    </source>
</evidence>
<reference evidence="3" key="1">
    <citation type="submission" date="2022-11" db="EMBL/GenBank/DDBJ databases">
        <title>Description of Microcella daejonensis nov. sp, isolated from riverside soil.</title>
        <authorList>
            <person name="Molina K.M."/>
            <person name="Kim S.B."/>
        </authorList>
    </citation>
    <scope>NUCLEOTIDE SEQUENCE</scope>
    <source>
        <strain evidence="3">MMS21-STM12</strain>
    </source>
</reference>
<feature type="domain" description="Bacterial Ig-like" evidence="2">
    <location>
        <begin position="306"/>
        <end position="369"/>
    </location>
</feature>
<organism evidence="3 4">
    <name type="scientific">Microcella daejeonensis</name>
    <dbReference type="NCBI Taxonomy" id="2994971"/>
    <lineage>
        <taxon>Bacteria</taxon>
        <taxon>Bacillati</taxon>
        <taxon>Actinomycetota</taxon>
        <taxon>Actinomycetes</taxon>
        <taxon>Micrococcales</taxon>
        <taxon>Microbacteriaceae</taxon>
        <taxon>Microcella</taxon>
    </lineage>
</organism>
<feature type="chain" id="PRO_5039330776" evidence="1">
    <location>
        <begin position="27"/>
        <end position="458"/>
    </location>
</feature>
<dbReference type="RefSeq" id="WP_267780056.1">
    <property type="nucleotide sequence ID" value="NZ_CP113089.1"/>
</dbReference>
<evidence type="ECO:0000313" key="3">
    <source>
        <dbReference type="EMBL" id="WAB80387.1"/>
    </source>
</evidence>
<name>A0A9E8MJU0_9MICO</name>
<evidence type="ECO:0000313" key="4">
    <source>
        <dbReference type="Proteomes" id="UP001164706"/>
    </source>
</evidence>
<dbReference type="GO" id="GO:0005975">
    <property type="term" value="P:carbohydrate metabolic process"/>
    <property type="evidence" value="ECO:0007669"/>
    <property type="project" value="UniProtKB-ARBA"/>
</dbReference>
<dbReference type="KEGG" id="mdb:OVN18_07320"/>
<dbReference type="EMBL" id="CP113089">
    <property type="protein sequence ID" value="WAB80387.1"/>
    <property type="molecule type" value="Genomic_DNA"/>
</dbReference>
<protein>
    <submittedName>
        <fullName evidence="3">Ig-like domain-containing protein</fullName>
    </submittedName>
</protein>
<keyword evidence="1" id="KW-0732">Signal</keyword>
<dbReference type="InterPro" id="IPR044016">
    <property type="entry name" value="Big_13"/>
</dbReference>
<proteinExistence type="predicted"/>
<dbReference type="Proteomes" id="UP001164706">
    <property type="component" value="Chromosome"/>
</dbReference>
<dbReference type="InterPro" id="IPR013783">
    <property type="entry name" value="Ig-like_fold"/>
</dbReference>
<gene>
    <name evidence="3" type="ORF">OVN18_07320</name>
</gene>
<evidence type="ECO:0000256" key="1">
    <source>
        <dbReference type="SAM" id="SignalP"/>
    </source>
</evidence>
<keyword evidence="4" id="KW-1185">Reference proteome</keyword>
<dbReference type="AlphaFoldDB" id="A0A9E8MJU0"/>
<accession>A0A9E8MJU0</accession>
<feature type="signal peptide" evidence="1">
    <location>
        <begin position="1"/>
        <end position="26"/>
    </location>
</feature>
<dbReference type="Pfam" id="PF19077">
    <property type="entry name" value="Big_13"/>
    <property type="match status" value="1"/>
</dbReference>